<dbReference type="OrthoDB" id="4041494at2759"/>
<accession>C8ZHC4</accession>
<gene>
    <name evidence="1" type="ORF">EC1118_1O4_6249g</name>
</gene>
<protein>
    <submittedName>
        <fullName evidence="1">EC1118_1O4_6249p</fullName>
    </submittedName>
</protein>
<reference evidence="1 2" key="1">
    <citation type="journal article" date="2009" name="Proc. Natl. Acad. Sci. U.S.A.">
        <title>Eukaryote-to-eukaryote gene transfer events revealed by the genome sequence of the wine yeast Saccharomyces cerevisiae EC1118.</title>
        <authorList>
            <person name="Novo M."/>
            <person name="Bigey F."/>
            <person name="Beyne E."/>
            <person name="Galeote V."/>
            <person name="Gavory F."/>
            <person name="Mallet S."/>
            <person name="Cambot B."/>
            <person name="Legras J.L."/>
            <person name="Wincker P."/>
            <person name="Casaregola S."/>
            <person name="Dequin S."/>
        </authorList>
    </citation>
    <scope>NUCLEOTIDE SEQUENCE [LARGE SCALE GENOMIC DNA]</scope>
    <source>
        <strain evidence="2">Lalvin EC1118 / Prise de mousse</strain>
    </source>
</reference>
<name>C8ZHC4_YEAS8</name>
<evidence type="ECO:0000313" key="1">
    <source>
        <dbReference type="EMBL" id="CAY86653.1"/>
    </source>
</evidence>
<dbReference type="Proteomes" id="UP000000286">
    <property type="component" value="Chromosome XV"/>
</dbReference>
<dbReference type="AlphaFoldDB" id="C8ZHC4"/>
<dbReference type="HOGENOM" id="CLU_2028527_0_0_1"/>
<sequence>MKNRKFSNLLLLRLRILCFNKKPAFAATSYAFFFRNFSVLIFIMVPDEKENGAAADNSFSLLIGRGVVLFLFYCPTALKMHGPVPAHWFCDKNIEAIQSDGQIRLLRSGPFPWSHGTCIRGA</sequence>
<evidence type="ECO:0000313" key="2">
    <source>
        <dbReference type="Proteomes" id="UP000000286"/>
    </source>
</evidence>
<proteinExistence type="predicted"/>
<dbReference type="EMBL" id="FN394216">
    <property type="protein sequence ID" value="CAY86653.1"/>
    <property type="molecule type" value="Genomic_DNA"/>
</dbReference>
<organism evidence="1 2">
    <name type="scientific">Saccharomyces cerevisiae (strain Lalvin EC1118 / Prise de mousse)</name>
    <name type="common">Baker's yeast</name>
    <dbReference type="NCBI Taxonomy" id="643680"/>
    <lineage>
        <taxon>Eukaryota</taxon>
        <taxon>Fungi</taxon>
        <taxon>Dikarya</taxon>
        <taxon>Ascomycota</taxon>
        <taxon>Saccharomycotina</taxon>
        <taxon>Saccharomycetes</taxon>
        <taxon>Saccharomycetales</taxon>
        <taxon>Saccharomycetaceae</taxon>
        <taxon>Saccharomyces</taxon>
    </lineage>
</organism>